<gene>
    <name evidence="9" type="ORF">EDD78_103170</name>
</gene>
<sequence length="416" mass="45240">MEFKLDEKSLIEDIRGLLQIQSVNGGCDEGAPLGKGVSDAIDYVVRLGERFGFRGRNIDGYCGYVEMGKGERMVAILNHVDTVPVEGEWSCDPFDGTVRDGKLYGRGACDNKGPALVALYAMKAVADSGLALGKRVRLIVGGDEESGAWKCLRRYKQTEELPESAFSPDADYPVTFAEKGILHILIRRELGPDVPAIELECGKRVNIVPAHASAVVNGKTYEAQGKASHAMAPELGVNALLGLCDELIADGVDHPFLKLCQMANAEDLGIALCDEPSGKLTINPGVARVDGHTAELRCDIRYPVTAKKEDILARISEAVAPLDFTVEEFQHVGPLYVEKDSKLVTTLQKVYREITGDSREPVSTGGGTYARAFQSAVAFGIFLPGEENMCHKVDEYWSLDSIRTNFQIMANAIKEL</sequence>
<dbReference type="AlphaFoldDB" id="A0A9X8UJZ6"/>
<evidence type="ECO:0000313" key="10">
    <source>
        <dbReference type="Proteomes" id="UP000294682"/>
    </source>
</evidence>
<dbReference type="Gene3D" id="3.40.630.10">
    <property type="entry name" value="Zn peptidases"/>
    <property type="match status" value="2"/>
</dbReference>
<dbReference type="SUPFAM" id="SSF55031">
    <property type="entry name" value="Bacterial exopeptidase dimerisation domain"/>
    <property type="match status" value="1"/>
</dbReference>
<dbReference type="Pfam" id="PF01546">
    <property type="entry name" value="Peptidase_M20"/>
    <property type="match status" value="1"/>
</dbReference>
<keyword evidence="7" id="KW-0224">Dipeptidase</keyword>
<dbReference type="SUPFAM" id="SSF53187">
    <property type="entry name" value="Zn-dependent exopeptidases"/>
    <property type="match status" value="1"/>
</dbReference>
<keyword evidence="5" id="KW-0378">Hydrolase</keyword>
<dbReference type="PANTHER" id="PTHR43808:SF31">
    <property type="entry name" value="N-ACETYL-L-CITRULLINE DEACETYLASE"/>
    <property type="match status" value="1"/>
</dbReference>
<evidence type="ECO:0000256" key="1">
    <source>
        <dbReference type="ARBA" id="ARBA00001947"/>
    </source>
</evidence>
<comment type="caution">
    <text evidence="9">The sequence shown here is derived from an EMBL/GenBank/DDBJ whole genome shotgun (WGS) entry which is preliminary data.</text>
</comment>
<name>A0A9X8UJZ6_9FIRM</name>
<comment type="cofactor">
    <cofactor evidence="1">
        <name>Zn(2+)</name>
        <dbReference type="ChEBI" id="CHEBI:29105"/>
    </cofactor>
</comment>
<accession>A0A9X8UJZ6</accession>
<evidence type="ECO:0000256" key="5">
    <source>
        <dbReference type="ARBA" id="ARBA00022801"/>
    </source>
</evidence>
<dbReference type="RefSeq" id="WP_132084234.1">
    <property type="nucleotide sequence ID" value="NZ_SLUK01000003.1"/>
</dbReference>
<dbReference type="InterPro" id="IPR036264">
    <property type="entry name" value="Bact_exopeptidase_dim_dom"/>
</dbReference>
<dbReference type="InterPro" id="IPR010964">
    <property type="entry name" value="M20A_pepV-rel"/>
</dbReference>
<evidence type="ECO:0000256" key="8">
    <source>
        <dbReference type="ARBA" id="ARBA00023049"/>
    </source>
</evidence>
<evidence type="ECO:0000256" key="7">
    <source>
        <dbReference type="ARBA" id="ARBA00022997"/>
    </source>
</evidence>
<evidence type="ECO:0000256" key="2">
    <source>
        <dbReference type="ARBA" id="ARBA00006247"/>
    </source>
</evidence>
<protein>
    <submittedName>
        <fullName evidence="9">Succinyl-diaminopimelate desuccinylase</fullName>
    </submittedName>
</protein>
<keyword evidence="4" id="KW-0479">Metal-binding</keyword>
<dbReference type="GO" id="GO:0006508">
    <property type="term" value="P:proteolysis"/>
    <property type="evidence" value="ECO:0007669"/>
    <property type="project" value="UniProtKB-KW"/>
</dbReference>
<dbReference type="PROSITE" id="PS00759">
    <property type="entry name" value="ARGE_DAPE_CPG2_2"/>
    <property type="match status" value="1"/>
</dbReference>
<keyword evidence="10" id="KW-1185">Reference proteome</keyword>
<dbReference type="GO" id="GO:0008777">
    <property type="term" value="F:acetylornithine deacetylase activity"/>
    <property type="evidence" value="ECO:0007669"/>
    <property type="project" value="TreeGrafter"/>
</dbReference>
<keyword evidence="8" id="KW-0482">Metalloprotease</keyword>
<dbReference type="NCBIfam" id="TIGR01887">
    <property type="entry name" value="dipeptidaselike"/>
    <property type="match status" value="1"/>
</dbReference>
<organism evidence="9 10">
    <name type="scientific">Harryflintia acetispora</name>
    <dbReference type="NCBI Taxonomy" id="1849041"/>
    <lineage>
        <taxon>Bacteria</taxon>
        <taxon>Bacillati</taxon>
        <taxon>Bacillota</taxon>
        <taxon>Clostridia</taxon>
        <taxon>Eubacteriales</taxon>
        <taxon>Oscillospiraceae</taxon>
        <taxon>Harryflintia</taxon>
    </lineage>
</organism>
<dbReference type="GO" id="GO:0008270">
    <property type="term" value="F:zinc ion binding"/>
    <property type="evidence" value="ECO:0007669"/>
    <property type="project" value="InterPro"/>
</dbReference>
<evidence type="ECO:0000256" key="4">
    <source>
        <dbReference type="ARBA" id="ARBA00022723"/>
    </source>
</evidence>
<reference evidence="9 10" key="1">
    <citation type="submission" date="2019-03" db="EMBL/GenBank/DDBJ databases">
        <title>Genomic Encyclopedia of Type Strains, Phase IV (KMG-IV): sequencing the most valuable type-strain genomes for metagenomic binning, comparative biology and taxonomic classification.</title>
        <authorList>
            <person name="Goeker M."/>
        </authorList>
    </citation>
    <scope>NUCLEOTIDE SEQUENCE [LARGE SCALE GENOMIC DNA]</scope>
    <source>
        <strain evidence="9 10">DSM 100433</strain>
    </source>
</reference>
<dbReference type="InterPro" id="IPR050072">
    <property type="entry name" value="Peptidase_M20A"/>
</dbReference>
<dbReference type="EMBL" id="SLUK01000003">
    <property type="protein sequence ID" value="TCL44132.1"/>
    <property type="molecule type" value="Genomic_DNA"/>
</dbReference>
<keyword evidence="6" id="KW-0862">Zinc</keyword>
<evidence type="ECO:0000256" key="6">
    <source>
        <dbReference type="ARBA" id="ARBA00022833"/>
    </source>
</evidence>
<comment type="similarity">
    <text evidence="2">Belongs to the peptidase M20A family.</text>
</comment>
<dbReference type="InterPro" id="IPR001261">
    <property type="entry name" value="ArgE/DapE_CS"/>
</dbReference>
<dbReference type="InterPro" id="IPR002933">
    <property type="entry name" value="Peptidase_M20"/>
</dbReference>
<dbReference type="GO" id="GO:0008237">
    <property type="term" value="F:metallopeptidase activity"/>
    <property type="evidence" value="ECO:0007669"/>
    <property type="project" value="UniProtKB-KW"/>
</dbReference>
<dbReference type="PANTHER" id="PTHR43808">
    <property type="entry name" value="ACETYLORNITHINE DEACETYLASE"/>
    <property type="match status" value="1"/>
</dbReference>
<keyword evidence="3" id="KW-0645">Protease</keyword>
<dbReference type="Proteomes" id="UP000294682">
    <property type="component" value="Unassembled WGS sequence"/>
</dbReference>
<dbReference type="GO" id="GO:0016805">
    <property type="term" value="F:dipeptidase activity"/>
    <property type="evidence" value="ECO:0007669"/>
    <property type="project" value="UniProtKB-KW"/>
</dbReference>
<dbReference type="GO" id="GO:0006526">
    <property type="term" value="P:L-arginine biosynthetic process"/>
    <property type="evidence" value="ECO:0007669"/>
    <property type="project" value="TreeGrafter"/>
</dbReference>
<evidence type="ECO:0000256" key="3">
    <source>
        <dbReference type="ARBA" id="ARBA00022670"/>
    </source>
</evidence>
<proteinExistence type="inferred from homology"/>
<evidence type="ECO:0000313" key="9">
    <source>
        <dbReference type="EMBL" id="TCL44132.1"/>
    </source>
</evidence>